<gene>
    <name evidence="2" type="ORF">JKA74_09490</name>
</gene>
<keyword evidence="1" id="KW-0812">Transmembrane</keyword>
<keyword evidence="3" id="KW-1185">Reference proteome</keyword>
<evidence type="ECO:0000313" key="3">
    <source>
        <dbReference type="Proteomes" id="UP000611723"/>
    </source>
</evidence>
<protein>
    <submittedName>
        <fullName evidence="2">Uncharacterized protein</fullName>
    </submittedName>
</protein>
<dbReference type="AlphaFoldDB" id="A0A935C8Z3"/>
<feature type="transmembrane region" description="Helical" evidence="1">
    <location>
        <begin position="20"/>
        <end position="41"/>
    </location>
</feature>
<reference evidence="2" key="1">
    <citation type="submission" date="2021-01" db="EMBL/GenBank/DDBJ databases">
        <title>Marivirga aurantiaca sp. nov., isolated from intertidal surface sediments.</title>
        <authorList>
            <person name="Zhang M."/>
        </authorList>
    </citation>
    <scope>NUCLEOTIDE SEQUENCE</scope>
    <source>
        <strain evidence="2">S37H4</strain>
    </source>
</reference>
<dbReference type="Proteomes" id="UP000611723">
    <property type="component" value="Unassembled WGS sequence"/>
</dbReference>
<accession>A0A935C8Z3</accession>
<comment type="caution">
    <text evidence="2">The sequence shown here is derived from an EMBL/GenBank/DDBJ whole genome shotgun (WGS) entry which is preliminary data.</text>
</comment>
<keyword evidence="1" id="KW-1133">Transmembrane helix</keyword>
<evidence type="ECO:0000313" key="2">
    <source>
        <dbReference type="EMBL" id="MBK6265272.1"/>
    </source>
</evidence>
<feature type="transmembrane region" description="Helical" evidence="1">
    <location>
        <begin position="47"/>
        <end position="65"/>
    </location>
</feature>
<organism evidence="2 3">
    <name type="scientific">Marivirga aurantiaca</name>
    <dbReference type="NCBI Taxonomy" id="2802615"/>
    <lineage>
        <taxon>Bacteria</taxon>
        <taxon>Pseudomonadati</taxon>
        <taxon>Bacteroidota</taxon>
        <taxon>Cytophagia</taxon>
        <taxon>Cytophagales</taxon>
        <taxon>Marivirgaceae</taxon>
        <taxon>Marivirga</taxon>
    </lineage>
</organism>
<evidence type="ECO:0000256" key="1">
    <source>
        <dbReference type="SAM" id="Phobius"/>
    </source>
</evidence>
<dbReference type="EMBL" id="JAEQBW010000003">
    <property type="protein sequence ID" value="MBK6265272.1"/>
    <property type="molecule type" value="Genomic_DNA"/>
</dbReference>
<sequence>MKQQHNTQEALKISKEPVALKIISSLLGLIALSIGLINIFWGNDGGFGIFIILLSSIYFIPLNTISKKLFSFSIPRFGLLKILLTLFILWAALGVGELSNKIGMMLN</sequence>
<dbReference type="RefSeq" id="WP_201430943.1">
    <property type="nucleotide sequence ID" value="NZ_JAEQBW010000003.1"/>
</dbReference>
<feature type="transmembrane region" description="Helical" evidence="1">
    <location>
        <begin position="77"/>
        <end position="96"/>
    </location>
</feature>
<name>A0A935C8Z3_9BACT</name>
<keyword evidence="1" id="KW-0472">Membrane</keyword>
<proteinExistence type="predicted"/>